<dbReference type="GO" id="GO:0004674">
    <property type="term" value="F:protein serine/threonine kinase activity"/>
    <property type="evidence" value="ECO:0007669"/>
    <property type="project" value="TreeGrafter"/>
</dbReference>
<comment type="caution">
    <text evidence="2">The sequence shown here is derived from an EMBL/GenBank/DDBJ whole genome shotgun (WGS) entry which is preliminary data.</text>
</comment>
<dbReference type="Pfam" id="PF00069">
    <property type="entry name" value="Pkinase"/>
    <property type="match status" value="1"/>
</dbReference>
<dbReference type="PROSITE" id="PS00108">
    <property type="entry name" value="PROTEIN_KINASE_ST"/>
    <property type="match status" value="1"/>
</dbReference>
<dbReference type="InterPro" id="IPR011009">
    <property type="entry name" value="Kinase-like_dom_sf"/>
</dbReference>
<dbReference type="PANTHER" id="PTHR24361:SF613">
    <property type="entry name" value="NUCLEAR RECEPTOR-BINDING PROTEIN-RELATED"/>
    <property type="match status" value="1"/>
</dbReference>
<evidence type="ECO:0000313" key="2">
    <source>
        <dbReference type="EMBL" id="KAA6388971.1"/>
    </source>
</evidence>
<dbReference type="GO" id="GO:0005737">
    <property type="term" value="C:cytoplasm"/>
    <property type="evidence" value="ECO:0007669"/>
    <property type="project" value="TreeGrafter"/>
</dbReference>
<dbReference type="InterPro" id="IPR008271">
    <property type="entry name" value="Ser/Thr_kinase_AS"/>
</dbReference>
<protein>
    <recommendedName>
        <fullName evidence="1">Protein kinase domain-containing protein</fullName>
    </recommendedName>
</protein>
<dbReference type="InterPro" id="IPR000719">
    <property type="entry name" value="Prot_kinase_dom"/>
</dbReference>
<dbReference type="OrthoDB" id="192887at2759"/>
<dbReference type="AlphaFoldDB" id="A0A5J4W235"/>
<gene>
    <name evidence="2" type="ORF">EZS28_015504</name>
</gene>
<accession>A0A5J4W235</accession>
<evidence type="ECO:0000313" key="3">
    <source>
        <dbReference type="Proteomes" id="UP000324800"/>
    </source>
</evidence>
<dbReference type="PROSITE" id="PS50011">
    <property type="entry name" value="PROTEIN_KINASE_DOM"/>
    <property type="match status" value="1"/>
</dbReference>
<dbReference type="Gene3D" id="1.10.510.10">
    <property type="entry name" value="Transferase(Phosphotransferase) domain 1"/>
    <property type="match status" value="1"/>
</dbReference>
<dbReference type="SUPFAM" id="SSF56112">
    <property type="entry name" value="Protein kinase-like (PK-like)"/>
    <property type="match status" value="1"/>
</dbReference>
<dbReference type="GO" id="GO:0005524">
    <property type="term" value="F:ATP binding"/>
    <property type="evidence" value="ECO:0007669"/>
    <property type="project" value="InterPro"/>
</dbReference>
<dbReference type="SMART" id="SM00220">
    <property type="entry name" value="S_TKc"/>
    <property type="match status" value="1"/>
</dbReference>
<sequence length="163" mass="19098">MATAFDMDLYINELASGSYGRILLMQLKTTDILRIIKRLPYTTDERKKVADEEIAMLHLAESKYTVKLIESFRFDLDICLVLEFCSGGNLRDYMNNMMKRMEMKERKLQTIKFSYQILMGLKHLHLKKIVHRDLKPENILIDENGNAKIGAILLLKLKRRISM</sequence>
<evidence type="ECO:0000259" key="1">
    <source>
        <dbReference type="PROSITE" id="PS50011"/>
    </source>
</evidence>
<feature type="domain" description="Protein kinase" evidence="1">
    <location>
        <begin position="8"/>
        <end position="163"/>
    </location>
</feature>
<name>A0A5J4W235_9EUKA</name>
<dbReference type="EMBL" id="SNRW01003765">
    <property type="protein sequence ID" value="KAA6388971.1"/>
    <property type="molecule type" value="Genomic_DNA"/>
</dbReference>
<dbReference type="PANTHER" id="PTHR24361">
    <property type="entry name" value="MITOGEN-ACTIVATED KINASE KINASE KINASE"/>
    <property type="match status" value="1"/>
</dbReference>
<reference evidence="2 3" key="1">
    <citation type="submission" date="2019-03" db="EMBL/GenBank/DDBJ databases">
        <title>Single cell metagenomics reveals metabolic interactions within the superorganism composed of flagellate Streblomastix strix and complex community of Bacteroidetes bacteria on its surface.</title>
        <authorList>
            <person name="Treitli S.C."/>
            <person name="Kolisko M."/>
            <person name="Husnik F."/>
            <person name="Keeling P."/>
            <person name="Hampl V."/>
        </authorList>
    </citation>
    <scope>NUCLEOTIDE SEQUENCE [LARGE SCALE GENOMIC DNA]</scope>
    <source>
        <strain evidence="2">ST1C</strain>
    </source>
</reference>
<proteinExistence type="predicted"/>
<dbReference type="CDD" id="cd00180">
    <property type="entry name" value="PKc"/>
    <property type="match status" value="1"/>
</dbReference>
<organism evidence="2 3">
    <name type="scientific">Streblomastix strix</name>
    <dbReference type="NCBI Taxonomy" id="222440"/>
    <lineage>
        <taxon>Eukaryota</taxon>
        <taxon>Metamonada</taxon>
        <taxon>Preaxostyla</taxon>
        <taxon>Oxymonadida</taxon>
        <taxon>Streblomastigidae</taxon>
        <taxon>Streblomastix</taxon>
    </lineage>
</organism>
<dbReference type="InterPro" id="IPR053235">
    <property type="entry name" value="Ser_Thr_kinase"/>
</dbReference>
<dbReference type="Proteomes" id="UP000324800">
    <property type="component" value="Unassembled WGS sequence"/>
</dbReference>